<feature type="region of interest" description="Disordered" evidence="1">
    <location>
        <begin position="650"/>
        <end position="708"/>
    </location>
</feature>
<reference evidence="3" key="1">
    <citation type="journal article" date="2017" name="Nature">
        <title>The sunflower genome provides insights into oil metabolism, flowering and Asterid evolution.</title>
        <authorList>
            <person name="Badouin H."/>
            <person name="Gouzy J."/>
            <person name="Grassa C.J."/>
            <person name="Murat F."/>
            <person name="Staton S.E."/>
            <person name="Cottret L."/>
            <person name="Lelandais-Briere C."/>
            <person name="Owens G.L."/>
            <person name="Carrere S."/>
            <person name="Mayjonade B."/>
            <person name="Legrand L."/>
            <person name="Gill N."/>
            <person name="Kane N.C."/>
            <person name="Bowers J.E."/>
            <person name="Hubner S."/>
            <person name="Bellec A."/>
            <person name="Berard A."/>
            <person name="Berges H."/>
            <person name="Blanchet N."/>
            <person name="Boniface M.C."/>
            <person name="Brunel D."/>
            <person name="Catrice O."/>
            <person name="Chaidir N."/>
            <person name="Claudel C."/>
            <person name="Donnadieu C."/>
            <person name="Faraut T."/>
            <person name="Fievet G."/>
            <person name="Helmstetter N."/>
            <person name="King M."/>
            <person name="Knapp S.J."/>
            <person name="Lai Z."/>
            <person name="Le Paslier M.C."/>
            <person name="Lippi Y."/>
            <person name="Lorenzon L."/>
            <person name="Mandel J.R."/>
            <person name="Marage G."/>
            <person name="Marchand G."/>
            <person name="Marquand E."/>
            <person name="Bret-Mestries E."/>
            <person name="Morien E."/>
            <person name="Nambeesan S."/>
            <person name="Nguyen T."/>
            <person name="Pegot-Espagnet P."/>
            <person name="Pouilly N."/>
            <person name="Raftis F."/>
            <person name="Sallet E."/>
            <person name="Schiex T."/>
            <person name="Thomas J."/>
            <person name="Vandecasteele C."/>
            <person name="Vares D."/>
            <person name="Vear F."/>
            <person name="Vautrin S."/>
            <person name="Crespi M."/>
            <person name="Mangin B."/>
            <person name="Burke J.M."/>
            <person name="Salse J."/>
            <person name="Munos S."/>
            <person name="Vincourt P."/>
            <person name="Rieseberg L.H."/>
            <person name="Langlade N.B."/>
        </authorList>
    </citation>
    <scope>NUCLEOTIDE SEQUENCE</scope>
    <source>
        <tissue evidence="3">Leaves</tissue>
    </source>
</reference>
<accession>A0A9K3DJ82</accession>
<protein>
    <recommendedName>
        <fullName evidence="2">Transposase (putative) gypsy type domain-containing protein</fullName>
    </recommendedName>
</protein>
<comment type="caution">
    <text evidence="3">The sequence shown here is derived from an EMBL/GenBank/DDBJ whole genome shotgun (WGS) entry which is preliminary data.</text>
</comment>
<dbReference type="AlphaFoldDB" id="A0A9K3DJ82"/>
<proteinExistence type="predicted"/>
<feature type="compositionally biased region" description="Basic residues" evidence="1">
    <location>
        <begin position="684"/>
        <end position="693"/>
    </location>
</feature>
<evidence type="ECO:0000313" key="4">
    <source>
        <dbReference type="Proteomes" id="UP000215914"/>
    </source>
</evidence>
<dbReference type="Gramene" id="mRNA:HanXRQr2_Chr17g0805421">
    <property type="protein sequence ID" value="mRNA:HanXRQr2_Chr17g0805421"/>
    <property type="gene ID" value="HanXRQr2_Chr17g0805421"/>
</dbReference>
<dbReference type="PANTHER" id="PTHR31099">
    <property type="entry name" value="OS06G0165300 PROTEIN"/>
    <property type="match status" value="1"/>
</dbReference>
<evidence type="ECO:0000256" key="1">
    <source>
        <dbReference type="SAM" id="MobiDB-lite"/>
    </source>
</evidence>
<organism evidence="3 4">
    <name type="scientific">Helianthus annuus</name>
    <name type="common">Common sunflower</name>
    <dbReference type="NCBI Taxonomy" id="4232"/>
    <lineage>
        <taxon>Eukaryota</taxon>
        <taxon>Viridiplantae</taxon>
        <taxon>Streptophyta</taxon>
        <taxon>Embryophyta</taxon>
        <taxon>Tracheophyta</taxon>
        <taxon>Spermatophyta</taxon>
        <taxon>Magnoliopsida</taxon>
        <taxon>eudicotyledons</taxon>
        <taxon>Gunneridae</taxon>
        <taxon>Pentapetalae</taxon>
        <taxon>asterids</taxon>
        <taxon>campanulids</taxon>
        <taxon>Asterales</taxon>
        <taxon>Asteraceae</taxon>
        <taxon>Asteroideae</taxon>
        <taxon>Heliantheae alliance</taxon>
        <taxon>Heliantheae</taxon>
        <taxon>Helianthus</taxon>
    </lineage>
</organism>
<dbReference type="InterPro" id="IPR007321">
    <property type="entry name" value="Transposase_28"/>
</dbReference>
<dbReference type="Proteomes" id="UP000215914">
    <property type="component" value="Unassembled WGS sequence"/>
</dbReference>
<keyword evidence="4" id="KW-1185">Reference proteome</keyword>
<evidence type="ECO:0000259" key="2">
    <source>
        <dbReference type="Pfam" id="PF04195"/>
    </source>
</evidence>
<reference evidence="3" key="2">
    <citation type="submission" date="2020-06" db="EMBL/GenBank/DDBJ databases">
        <title>Helianthus annuus Genome sequencing and assembly Release 2.</title>
        <authorList>
            <person name="Gouzy J."/>
            <person name="Langlade N."/>
            <person name="Munos S."/>
        </authorList>
    </citation>
    <scope>NUCLEOTIDE SEQUENCE</scope>
    <source>
        <tissue evidence="3">Leaves</tissue>
    </source>
</reference>
<sequence>MGARKDLFVSFSRLTQEKVGAFCMEWSIGLKFNLVAPGCDKSVDQCPSGWIALYCRHFEFSNLRHPFSTLVLNLLEYYRVLFGQIHPKGMASVLHFEVLCRASGYDPSLLLFCRFFRLAKNGDWFTFETSEVDTCLISSMVTTLGAWKDRFFWVSDSIVPFKMAIRQCPSRVRPFPEHLLVLLGISKLWDKPDRDPVLMRSGQGIHFPCFTFLHSLELLAYFLFLMNFAVMSVLDFVKSDDTSNVVFMDAQAAEGDDAVARGSEQRFEDVGYVSVPNVKGFTKTAAPKALTRRSARRMLKSAAQSTSSDPVELSDDMEVFEGQCLDAEKEKYLLVLGKNKASSKMVVVTPVQGSSSKDVEGLSEDEVYVPNWSVKVGDSFKDASVCADVLANFALPGVRDAISEMEGDNMLSRLMLSSCNLSALVAEGVTHFCKGMQEYEEFSKKKEKMKASMAAMKKDIDGFSKKEEAWVKKVGELTHRHEIEINDLRKSFEADKLKLKVSALNVQKKAFAEEKEGLKASVVQATGDNQWLIEQGFQQVVTYLLHCNEFNSALGEVYTKLLNYGKHLGLIAGFKLHESSQALEQSPMFRPEAFGIFKESVQQMKRLTYPYVSEVSSCFGKPLSVLQELKPAGLNEKVCAEVLDSLSKKRSRSGDSEETFSEDADVSKDASLEDSAVGGDGGPKAKKAKKAKKGKMDGFGALKPSAGV</sequence>
<dbReference type="Pfam" id="PF04195">
    <property type="entry name" value="Transposase_28"/>
    <property type="match status" value="1"/>
</dbReference>
<name>A0A9K3DJ82_HELAN</name>
<dbReference type="PANTHER" id="PTHR31099:SF41">
    <property type="entry name" value="TRANSPOSASE (PUTATIVE), GYPSY TYPE-RELATED"/>
    <property type="match status" value="1"/>
</dbReference>
<gene>
    <name evidence="3" type="ORF">HanXRQr2_Chr17g0805421</name>
</gene>
<dbReference type="EMBL" id="MNCJ02000332">
    <property type="protein sequence ID" value="KAF5755674.1"/>
    <property type="molecule type" value="Genomic_DNA"/>
</dbReference>
<feature type="domain" description="Transposase (putative) gypsy type" evidence="2">
    <location>
        <begin position="60"/>
        <end position="118"/>
    </location>
</feature>
<evidence type="ECO:0000313" key="3">
    <source>
        <dbReference type="EMBL" id="KAF5755674.1"/>
    </source>
</evidence>